<reference evidence="2 3" key="1">
    <citation type="journal article" date="2006" name="Nature">
        <title>Insights from the genome of the biotrophic fungal plant pathogen Ustilago maydis.</title>
        <authorList>
            <person name="Kamper J."/>
            <person name="Kahmann R."/>
            <person name="Bolker M."/>
            <person name="Ma L.J."/>
            <person name="Brefort T."/>
            <person name="Saville B.J."/>
            <person name="Banuett F."/>
            <person name="Kronstad J.W."/>
            <person name="Gold S.E."/>
            <person name="Muller O."/>
            <person name="Perlin M.H."/>
            <person name="Wosten H.A."/>
            <person name="de Vries R."/>
            <person name="Ruiz-Herrera J."/>
            <person name="Reynaga-Pena C.G."/>
            <person name="Snetselaar K."/>
            <person name="McCann M."/>
            <person name="Perez-Martin J."/>
            <person name="Feldbrugge M."/>
            <person name="Basse C.W."/>
            <person name="Steinberg G."/>
            <person name="Ibeas J.I."/>
            <person name="Holloman W."/>
            <person name="Guzman P."/>
            <person name="Farman M."/>
            <person name="Stajich J.E."/>
            <person name="Sentandreu R."/>
            <person name="Gonzalez-Prieto J.M."/>
            <person name="Kennell J.C."/>
            <person name="Molina L."/>
            <person name="Schirawski J."/>
            <person name="Mendoza-Mendoza A."/>
            <person name="Greilinger D."/>
            <person name="Munch K."/>
            <person name="Rossel N."/>
            <person name="Scherer M."/>
            <person name="Vranes M."/>
            <person name="Ladendorf O."/>
            <person name="Vincon V."/>
            <person name="Fuchs U."/>
            <person name="Sandrock B."/>
            <person name="Meng S."/>
            <person name="Ho E.C."/>
            <person name="Cahill M.J."/>
            <person name="Boyce K.J."/>
            <person name="Klose J."/>
            <person name="Klosterman S.J."/>
            <person name="Deelstra H.J."/>
            <person name="Ortiz-Castellanos L."/>
            <person name="Li W."/>
            <person name="Sanchez-Alonso P."/>
            <person name="Schreier P.H."/>
            <person name="Hauser-Hahn I."/>
            <person name="Vaupel M."/>
            <person name="Koopmann E."/>
            <person name="Friedrich G."/>
            <person name="Voss H."/>
            <person name="Schluter T."/>
            <person name="Margolis J."/>
            <person name="Platt D."/>
            <person name="Swimmer C."/>
            <person name="Gnirke A."/>
            <person name="Chen F."/>
            <person name="Vysotskaia V."/>
            <person name="Mannhaupt G."/>
            <person name="Guldener U."/>
            <person name="Munsterkotter M."/>
            <person name="Haase D."/>
            <person name="Oesterheld M."/>
            <person name="Mewes H.W."/>
            <person name="Mauceli E.W."/>
            <person name="DeCaprio D."/>
            <person name="Wade C.M."/>
            <person name="Butler J."/>
            <person name="Young S."/>
            <person name="Jaffe D.B."/>
            <person name="Calvo S."/>
            <person name="Nusbaum C."/>
            <person name="Galagan J."/>
            <person name="Birren B.W."/>
        </authorList>
    </citation>
    <scope>NUCLEOTIDE SEQUENCE [LARGE SCALE GENOMIC DNA]</scope>
    <source>
        <strain evidence="3">DSM 14603 / FGSC 9021 / UM521</strain>
    </source>
</reference>
<dbReference type="RefSeq" id="XP_011388541.1">
    <property type="nucleotide sequence ID" value="XM_011390239.1"/>
</dbReference>
<feature type="chain" id="PRO_5002229801" evidence="1">
    <location>
        <begin position="24"/>
        <end position="678"/>
    </location>
</feature>
<dbReference type="InParanoid" id="A0A0D1E0B9"/>
<sequence length="678" mass="77309">MSGKSMLFAVLIWLSLCSVLCWAKPMGVASSRPLGANLAKEPAVIGREDAPYKVKNLELEAQVQSRVFYKSYPILDTLTTDPKVMDYARKKYGAVWLRQPNLHSASPSFVFDLYKDGKPAVQTDHALSTLLQEHMNRAREVAQHYGDAAKLLTYGPPFKSRSSRIYFWDQIWNNKHVVPIPAHKTGAEWLEIRKTLQENKRILLHDPSRETLMAFRLDRLGNVEMDVKQLAHSIRKRSNQISDKPDPLGKRMYVGSSLAYTSQTDNIHPYQYYVGPRARFQYRQPTRALTEKARQQMFADTIYHDGAPILVGGQVFESKVQHAFNAHRHIWLTTVVPGGEPQEYQPPVRLSREGRFDSHGAERASARLAEAAAARAEYGHKLMYLKYGMPFAPRQSSRIAFLPFGRKSYSKPDWKKVDHKGTTFNLAETDIYRLRQHLDQHNFLKAEDNVANKVWGLRLDAAGQVEIKDLTARVHALHKRMDSDARRYIETYLVAGVPEDPRLRPLSDTAKGRFYADHLHIQGEPVFFPATDPHVFSKVKQAKHDYRGYWIVGSPIDNPGLVTATRVDSVTRATARFGSQDVVRNVQHMQTLSDPAQRDTILLEKGPPFARRKTSLFKSYKTPSWDKVRAKAPRIAINEPMADKWELLHTHNMLVVSNEHVAMGYALDKSGQVLHHIL</sequence>
<dbReference type="EMBL" id="CM003144">
    <property type="protein sequence ID" value="KIS69664.1"/>
    <property type="molecule type" value="Genomic_DNA"/>
</dbReference>
<accession>A0A0D1E0B9</accession>
<dbReference type="GeneID" id="23563000"/>
<gene>
    <name evidence="2" type="ORF">UMAG_02196</name>
</gene>
<evidence type="ECO:0000256" key="1">
    <source>
        <dbReference type="SAM" id="SignalP"/>
    </source>
</evidence>
<dbReference type="VEuPathDB" id="FungiDB:UMAG_02196"/>
<dbReference type="KEGG" id="uma:UMAG_02196"/>
<dbReference type="Proteomes" id="UP000000561">
    <property type="component" value="Chromosome 5"/>
</dbReference>
<protein>
    <submittedName>
        <fullName evidence="2">Uncharacterized protein</fullName>
    </submittedName>
</protein>
<dbReference type="OrthoDB" id="2546564at2759"/>
<feature type="signal peptide" evidence="1">
    <location>
        <begin position="1"/>
        <end position="23"/>
    </location>
</feature>
<dbReference type="AlphaFoldDB" id="A0A0D1E0B9"/>
<proteinExistence type="predicted"/>
<evidence type="ECO:0000313" key="3">
    <source>
        <dbReference type="Proteomes" id="UP000000561"/>
    </source>
</evidence>
<keyword evidence="1" id="KW-0732">Signal</keyword>
<dbReference type="eggNOG" id="ENOG502R2V7">
    <property type="taxonomic scope" value="Eukaryota"/>
</dbReference>
<name>A0A0D1E0B9_MYCMD</name>
<evidence type="ECO:0000313" key="2">
    <source>
        <dbReference type="EMBL" id="KIS69664.1"/>
    </source>
</evidence>
<keyword evidence="3" id="KW-1185">Reference proteome</keyword>
<organism evidence="2 3">
    <name type="scientific">Mycosarcoma maydis</name>
    <name type="common">Corn smut fungus</name>
    <name type="synonym">Ustilago maydis</name>
    <dbReference type="NCBI Taxonomy" id="5270"/>
    <lineage>
        <taxon>Eukaryota</taxon>
        <taxon>Fungi</taxon>
        <taxon>Dikarya</taxon>
        <taxon>Basidiomycota</taxon>
        <taxon>Ustilaginomycotina</taxon>
        <taxon>Ustilaginomycetes</taxon>
        <taxon>Ustilaginales</taxon>
        <taxon>Ustilaginaceae</taxon>
        <taxon>Mycosarcoma</taxon>
    </lineage>
</organism>